<dbReference type="PROSITE" id="PS50928">
    <property type="entry name" value="ABC_TM1"/>
    <property type="match status" value="1"/>
</dbReference>
<keyword evidence="3" id="KW-1003">Cell membrane</keyword>
<keyword evidence="6 7" id="KW-0472">Membrane</keyword>
<accession>A0A371B9L4</accession>
<sequence>MSEFAVTSGTWRVPNWLSSAWQRIGGFVVAICAILVIWQAAVTLLSIPEYILPGPRLVLEQWAANLPTLIANGSATASVIFLGYCAAIAVAIPLALSIAFFPVVARTIYPGIVMLQNVPKIAIAPLFIIWFGFGLLPKLLVVFLLAFFPIVVSSIAGFSSINLEIVDFARTTGASAFRIFRKVRLPAALPHVFVGLRIAATVAPTAAVVAEFVASDKGLGYLLLRYNGDLNTAMSFATIITLAIMGVSLYFIIELAERLIVPSRGTASGSATGT</sequence>
<keyword evidence="10" id="KW-1185">Reference proteome</keyword>
<dbReference type="AlphaFoldDB" id="A0A371B9L4"/>
<evidence type="ECO:0000313" key="9">
    <source>
        <dbReference type="EMBL" id="RDV04299.1"/>
    </source>
</evidence>
<comment type="subcellular location">
    <subcellularLocation>
        <location evidence="1 7">Cell membrane</location>
        <topology evidence="1 7">Multi-pass membrane protein</topology>
    </subcellularLocation>
</comment>
<evidence type="ECO:0000256" key="5">
    <source>
        <dbReference type="ARBA" id="ARBA00022989"/>
    </source>
</evidence>
<keyword evidence="4 7" id="KW-0812">Transmembrane</keyword>
<organism evidence="9 10">
    <name type="scientific">Undibacter mobilis</name>
    <dbReference type="NCBI Taxonomy" id="2292256"/>
    <lineage>
        <taxon>Bacteria</taxon>
        <taxon>Pseudomonadati</taxon>
        <taxon>Pseudomonadota</taxon>
        <taxon>Alphaproteobacteria</taxon>
        <taxon>Hyphomicrobiales</taxon>
        <taxon>Nitrobacteraceae</taxon>
        <taxon>Undibacter</taxon>
    </lineage>
</organism>
<dbReference type="PANTHER" id="PTHR30151:SF20">
    <property type="entry name" value="ABC TRANSPORTER PERMEASE PROTEIN HI_0355-RELATED"/>
    <property type="match status" value="1"/>
</dbReference>
<dbReference type="InterPro" id="IPR035906">
    <property type="entry name" value="MetI-like_sf"/>
</dbReference>
<evidence type="ECO:0000313" key="10">
    <source>
        <dbReference type="Proteomes" id="UP000263993"/>
    </source>
</evidence>
<proteinExistence type="inferred from homology"/>
<feature type="transmembrane region" description="Helical" evidence="7">
    <location>
        <begin position="81"/>
        <end position="105"/>
    </location>
</feature>
<feature type="transmembrane region" description="Helical" evidence="7">
    <location>
        <begin position="117"/>
        <end position="136"/>
    </location>
</feature>
<comment type="similarity">
    <text evidence="7">Belongs to the binding-protein-dependent transport system permease family.</text>
</comment>
<dbReference type="Proteomes" id="UP000263993">
    <property type="component" value="Unassembled WGS sequence"/>
</dbReference>
<dbReference type="GO" id="GO:0005886">
    <property type="term" value="C:plasma membrane"/>
    <property type="evidence" value="ECO:0007669"/>
    <property type="project" value="UniProtKB-SubCell"/>
</dbReference>
<dbReference type="SUPFAM" id="SSF161098">
    <property type="entry name" value="MetI-like"/>
    <property type="match status" value="1"/>
</dbReference>
<feature type="transmembrane region" description="Helical" evidence="7">
    <location>
        <begin position="187"/>
        <end position="213"/>
    </location>
</feature>
<dbReference type="EMBL" id="QRGO01000001">
    <property type="protein sequence ID" value="RDV04299.1"/>
    <property type="molecule type" value="Genomic_DNA"/>
</dbReference>
<evidence type="ECO:0000259" key="8">
    <source>
        <dbReference type="PROSITE" id="PS50928"/>
    </source>
</evidence>
<dbReference type="Pfam" id="PF00528">
    <property type="entry name" value="BPD_transp_1"/>
    <property type="match status" value="1"/>
</dbReference>
<feature type="transmembrane region" description="Helical" evidence="7">
    <location>
        <begin position="142"/>
        <end position="166"/>
    </location>
</feature>
<evidence type="ECO:0000256" key="6">
    <source>
        <dbReference type="ARBA" id="ARBA00023136"/>
    </source>
</evidence>
<feature type="transmembrane region" description="Helical" evidence="7">
    <location>
        <begin position="233"/>
        <end position="253"/>
    </location>
</feature>
<name>A0A371B9L4_9BRAD</name>
<dbReference type="PANTHER" id="PTHR30151">
    <property type="entry name" value="ALKANE SULFONATE ABC TRANSPORTER-RELATED, MEMBRANE SUBUNIT"/>
    <property type="match status" value="1"/>
</dbReference>
<comment type="caution">
    <text evidence="9">The sequence shown here is derived from an EMBL/GenBank/DDBJ whole genome shotgun (WGS) entry which is preliminary data.</text>
</comment>
<feature type="transmembrane region" description="Helical" evidence="7">
    <location>
        <begin position="24"/>
        <end position="47"/>
    </location>
</feature>
<evidence type="ECO:0000256" key="7">
    <source>
        <dbReference type="RuleBase" id="RU363032"/>
    </source>
</evidence>
<evidence type="ECO:0000256" key="3">
    <source>
        <dbReference type="ARBA" id="ARBA00022475"/>
    </source>
</evidence>
<dbReference type="CDD" id="cd06261">
    <property type="entry name" value="TM_PBP2"/>
    <property type="match status" value="1"/>
</dbReference>
<dbReference type="GO" id="GO:0055085">
    <property type="term" value="P:transmembrane transport"/>
    <property type="evidence" value="ECO:0007669"/>
    <property type="project" value="InterPro"/>
</dbReference>
<dbReference type="Gene3D" id="1.10.3720.10">
    <property type="entry name" value="MetI-like"/>
    <property type="match status" value="1"/>
</dbReference>
<dbReference type="InterPro" id="IPR000515">
    <property type="entry name" value="MetI-like"/>
</dbReference>
<feature type="domain" description="ABC transmembrane type-1" evidence="8">
    <location>
        <begin position="73"/>
        <end position="257"/>
    </location>
</feature>
<evidence type="ECO:0000256" key="4">
    <source>
        <dbReference type="ARBA" id="ARBA00022692"/>
    </source>
</evidence>
<evidence type="ECO:0000256" key="1">
    <source>
        <dbReference type="ARBA" id="ARBA00004651"/>
    </source>
</evidence>
<keyword evidence="2 7" id="KW-0813">Transport</keyword>
<gene>
    <name evidence="9" type="ORF">DXH78_06710</name>
</gene>
<reference evidence="10" key="1">
    <citation type="submission" date="2018-08" db="EMBL/GenBank/DDBJ databases">
        <authorList>
            <person name="Kim S.-J."/>
            <person name="Jung G.-Y."/>
        </authorList>
    </citation>
    <scope>NUCLEOTIDE SEQUENCE [LARGE SCALE GENOMIC DNA]</scope>
    <source>
        <strain evidence="10">GY_H</strain>
    </source>
</reference>
<keyword evidence="5 7" id="KW-1133">Transmembrane helix</keyword>
<evidence type="ECO:0000256" key="2">
    <source>
        <dbReference type="ARBA" id="ARBA00022448"/>
    </source>
</evidence>
<protein>
    <submittedName>
        <fullName evidence="9">ABC transporter permease</fullName>
    </submittedName>
</protein>
<dbReference type="OrthoDB" id="9786495at2"/>
<dbReference type="RefSeq" id="WP_115516326.1">
    <property type="nucleotide sequence ID" value="NZ_QRGO01000001.1"/>
</dbReference>